<protein>
    <submittedName>
        <fullName evidence="2">Uroporphyrinogen-III synthase</fullName>
    </submittedName>
</protein>
<comment type="caution">
    <text evidence="2">The sequence shown here is derived from an EMBL/GenBank/DDBJ whole genome shotgun (WGS) entry which is preliminary data.</text>
</comment>
<name>A0A9X2I9S0_9FLAO</name>
<dbReference type="SUPFAM" id="SSF69618">
    <property type="entry name" value="HemD-like"/>
    <property type="match status" value="1"/>
</dbReference>
<dbReference type="InterPro" id="IPR039793">
    <property type="entry name" value="UROS/Hem4"/>
</dbReference>
<dbReference type="InterPro" id="IPR003754">
    <property type="entry name" value="4pyrrol_synth_uPrphyn_synth"/>
</dbReference>
<dbReference type="GO" id="GO:0005829">
    <property type="term" value="C:cytosol"/>
    <property type="evidence" value="ECO:0007669"/>
    <property type="project" value="TreeGrafter"/>
</dbReference>
<evidence type="ECO:0000259" key="1">
    <source>
        <dbReference type="Pfam" id="PF02602"/>
    </source>
</evidence>
<accession>A0A9X2I9S0</accession>
<dbReference type="AlphaFoldDB" id="A0A9X2I9S0"/>
<dbReference type="Pfam" id="PF02602">
    <property type="entry name" value="HEM4"/>
    <property type="match status" value="1"/>
</dbReference>
<reference evidence="2" key="1">
    <citation type="submission" date="2022-07" db="EMBL/GenBank/DDBJ databases">
        <title>Gramela sediminis sp. nov., isolated from deep-sea sediment of the Indian Ocean.</title>
        <authorList>
            <person name="Shi H."/>
        </authorList>
    </citation>
    <scope>NUCLEOTIDE SEQUENCE</scope>
    <source>
        <strain evidence="2">GC03-9</strain>
    </source>
</reference>
<dbReference type="GO" id="GO:0004852">
    <property type="term" value="F:uroporphyrinogen-III synthase activity"/>
    <property type="evidence" value="ECO:0007669"/>
    <property type="project" value="InterPro"/>
</dbReference>
<dbReference type="GO" id="GO:0006780">
    <property type="term" value="P:uroporphyrinogen III biosynthetic process"/>
    <property type="evidence" value="ECO:0007669"/>
    <property type="project" value="InterPro"/>
</dbReference>
<evidence type="ECO:0000313" key="2">
    <source>
        <dbReference type="EMBL" id="MCP9199373.1"/>
    </source>
</evidence>
<organism evidence="2 3">
    <name type="scientific">Christiangramia oceanisediminis</name>
    <dbReference type="NCBI Taxonomy" id="2920386"/>
    <lineage>
        <taxon>Bacteria</taxon>
        <taxon>Pseudomonadati</taxon>
        <taxon>Bacteroidota</taxon>
        <taxon>Flavobacteriia</taxon>
        <taxon>Flavobacteriales</taxon>
        <taxon>Flavobacteriaceae</taxon>
        <taxon>Christiangramia</taxon>
    </lineage>
</organism>
<dbReference type="Proteomes" id="UP001155280">
    <property type="component" value="Unassembled WGS sequence"/>
</dbReference>
<dbReference type="CDD" id="cd06578">
    <property type="entry name" value="HemD"/>
    <property type="match status" value="1"/>
</dbReference>
<dbReference type="RefSeq" id="WP_241549673.1">
    <property type="nucleotide sequence ID" value="NZ_JANCNS010000001.1"/>
</dbReference>
<dbReference type="PANTHER" id="PTHR12390:SF0">
    <property type="entry name" value="UROPORPHYRINOGEN-III SYNTHASE"/>
    <property type="match status" value="1"/>
</dbReference>
<gene>
    <name evidence="2" type="ORF">MKO06_05610</name>
</gene>
<proteinExistence type="predicted"/>
<dbReference type="EMBL" id="JANCNS010000001">
    <property type="protein sequence ID" value="MCP9199373.1"/>
    <property type="molecule type" value="Genomic_DNA"/>
</dbReference>
<sequence length="216" mass="24347">MPTVLATRKLAPNQKELLLNAGIGLVEYDSIQIEFIDFQLPEKNLKNVIFTSKNAVRAIEKKGLKIENCYCVGEKTAELLIAKGFHVAETADNGQELGKLLVEKHAEKHFHFFCGNKRRDELPAILKENQVKLTETEVYKTTLNFRQFHSEFDGILFLSPSAVKSFTKKNKLDTTAFCIGETTAAEARKHTKDIVIASRPSIENLVARLVSHFKTN</sequence>
<dbReference type="PANTHER" id="PTHR12390">
    <property type="entry name" value="UROPORPHYRINOGEN III SYNTHASE"/>
    <property type="match status" value="1"/>
</dbReference>
<keyword evidence="3" id="KW-1185">Reference proteome</keyword>
<feature type="domain" description="Tetrapyrrole biosynthesis uroporphyrinogen III synthase" evidence="1">
    <location>
        <begin position="16"/>
        <end position="207"/>
    </location>
</feature>
<dbReference type="Gene3D" id="3.40.50.10090">
    <property type="match status" value="2"/>
</dbReference>
<evidence type="ECO:0000313" key="3">
    <source>
        <dbReference type="Proteomes" id="UP001155280"/>
    </source>
</evidence>
<dbReference type="InterPro" id="IPR036108">
    <property type="entry name" value="4pyrrol_syn_uPrphyn_synt_sf"/>
</dbReference>